<proteinExistence type="predicted"/>
<name>A0ABU5Q7A3_9BACT</name>
<sequence>MEKKNAKQEGNLYDKIVKENIDSIIPALMNSVLGFKVKDATILKENFQQTKEKEADALRIITAPSGEKFILHLEFQVDDYPKMIYRMADYWILLKSKYHLPVRQFVIFMGNKEPKMKSVLSEDANYFQFQLVNIGQFNYLKFLMSDNPEEIILSILSNFGEEKAENALSQIISRLEETTFNRLTFQKYLRQLRVLSKLRKLTLKFDDMIHNMAKYIDAENDYLYIRGKQEEQVIVVGNLLTQTDFDVEKIASIASVSVDFVKNIQEKQKNKS</sequence>
<accession>A0ABU5Q7A3</accession>
<dbReference type="EMBL" id="JAYFUM010000005">
    <property type="protein sequence ID" value="MEA5138442.1"/>
    <property type="molecule type" value="Genomic_DNA"/>
</dbReference>
<keyword evidence="2" id="KW-1185">Reference proteome</keyword>
<reference evidence="1 2" key="1">
    <citation type="submission" date="2023-12" db="EMBL/GenBank/DDBJ databases">
        <title>Novel species of the genus Arcicella isolated from rivers.</title>
        <authorList>
            <person name="Lu H."/>
        </authorList>
    </citation>
    <scope>NUCLEOTIDE SEQUENCE [LARGE SCALE GENOMIC DNA]</scope>
    <source>
        <strain evidence="1 2">KCTC 23307</strain>
    </source>
</reference>
<comment type="caution">
    <text evidence="1">The sequence shown here is derived from an EMBL/GenBank/DDBJ whole genome shotgun (WGS) entry which is preliminary data.</text>
</comment>
<dbReference type="Proteomes" id="UP001302949">
    <property type="component" value="Unassembled WGS sequence"/>
</dbReference>
<organism evidence="1 2">
    <name type="scientific">Arcicella rigui</name>
    <dbReference type="NCBI Taxonomy" id="797020"/>
    <lineage>
        <taxon>Bacteria</taxon>
        <taxon>Pseudomonadati</taxon>
        <taxon>Bacteroidota</taxon>
        <taxon>Cytophagia</taxon>
        <taxon>Cytophagales</taxon>
        <taxon>Flectobacillaceae</taxon>
        <taxon>Arcicella</taxon>
    </lineage>
</organism>
<evidence type="ECO:0000313" key="2">
    <source>
        <dbReference type="Proteomes" id="UP001302949"/>
    </source>
</evidence>
<evidence type="ECO:0000313" key="1">
    <source>
        <dbReference type="EMBL" id="MEA5138442.1"/>
    </source>
</evidence>
<gene>
    <name evidence="1" type="ORF">VB248_04840</name>
</gene>
<dbReference type="RefSeq" id="WP_323295610.1">
    <property type="nucleotide sequence ID" value="NZ_JAYFUM010000005.1"/>
</dbReference>
<evidence type="ECO:0008006" key="3">
    <source>
        <dbReference type="Google" id="ProtNLM"/>
    </source>
</evidence>
<protein>
    <recommendedName>
        <fullName evidence="3">Transposase (putative) YhgA-like domain-containing protein</fullName>
    </recommendedName>
</protein>